<evidence type="ECO:0000256" key="3">
    <source>
        <dbReference type="ARBA" id="ARBA00022737"/>
    </source>
</evidence>
<evidence type="ECO:0000256" key="6">
    <source>
        <dbReference type="ARBA" id="ARBA00023242"/>
    </source>
</evidence>
<dbReference type="PANTHER" id="PTHR13100">
    <property type="entry name" value="CELL GROWTH-REGULATING NUCLEOLAR PROTEIN LYAR"/>
    <property type="match status" value="1"/>
</dbReference>
<feature type="compositionally biased region" description="Low complexity" evidence="8">
    <location>
        <begin position="130"/>
        <end position="143"/>
    </location>
</feature>
<evidence type="ECO:0000256" key="5">
    <source>
        <dbReference type="ARBA" id="ARBA00022833"/>
    </source>
</evidence>
<protein>
    <recommendedName>
        <fullName evidence="9">C2H2-type domain-containing protein</fullName>
    </recommendedName>
</protein>
<feature type="compositionally biased region" description="Basic residues" evidence="8">
    <location>
        <begin position="120"/>
        <end position="129"/>
    </location>
</feature>
<dbReference type="Pfam" id="PF25879">
    <property type="entry name" value="WHD_LYAR"/>
    <property type="match status" value="1"/>
</dbReference>
<dbReference type="Pfam" id="PF12874">
    <property type="entry name" value="zf-met"/>
    <property type="match status" value="1"/>
</dbReference>
<dbReference type="InterPro" id="IPR058719">
    <property type="entry name" value="WHD_LYAR"/>
</dbReference>
<evidence type="ECO:0000256" key="4">
    <source>
        <dbReference type="ARBA" id="ARBA00022771"/>
    </source>
</evidence>
<keyword evidence="4 7" id="KW-0863">Zinc-finger</keyword>
<dbReference type="PROSITE" id="PS00028">
    <property type="entry name" value="ZINC_FINGER_C2H2_1"/>
    <property type="match status" value="1"/>
</dbReference>
<dbReference type="Gene3D" id="3.30.160.60">
    <property type="entry name" value="Classic Zinc Finger"/>
    <property type="match status" value="1"/>
</dbReference>
<dbReference type="FunFam" id="3.30.1490.490:FF:000001">
    <property type="entry name" value="cell growth-regulating nucleolar protein-like"/>
    <property type="match status" value="1"/>
</dbReference>
<feature type="compositionally biased region" description="Low complexity" evidence="8">
    <location>
        <begin position="190"/>
        <end position="204"/>
    </location>
</feature>
<name>A0AAV1HXG1_9CHLO</name>
<dbReference type="InterPro" id="IPR014898">
    <property type="entry name" value="Znf_C2H2_LYAR"/>
</dbReference>
<evidence type="ECO:0000256" key="1">
    <source>
        <dbReference type="ARBA" id="ARBA00004123"/>
    </source>
</evidence>
<dbReference type="Pfam" id="PF08790">
    <property type="entry name" value="zf-LYAR"/>
    <property type="match status" value="1"/>
</dbReference>
<feature type="domain" description="C2H2-type" evidence="9">
    <location>
        <begin position="101"/>
        <end position="123"/>
    </location>
</feature>
<dbReference type="GO" id="GO:0006364">
    <property type="term" value="P:rRNA processing"/>
    <property type="evidence" value="ECO:0007669"/>
    <property type="project" value="TreeGrafter"/>
</dbReference>
<keyword evidence="5" id="KW-0862">Zinc</keyword>
<comment type="caution">
    <text evidence="10">The sequence shown here is derived from an EMBL/GenBank/DDBJ whole genome shotgun (WGS) entry which is preliminary data.</text>
</comment>
<reference evidence="10 11" key="1">
    <citation type="submission" date="2023-10" db="EMBL/GenBank/DDBJ databases">
        <authorList>
            <person name="Maclean D."/>
            <person name="Macfadyen A."/>
        </authorList>
    </citation>
    <scope>NUCLEOTIDE SEQUENCE [LARGE SCALE GENOMIC DNA]</scope>
</reference>
<dbReference type="Gene3D" id="3.30.1490.490">
    <property type="match status" value="1"/>
</dbReference>
<dbReference type="GO" id="GO:0005730">
    <property type="term" value="C:nucleolus"/>
    <property type="evidence" value="ECO:0007669"/>
    <property type="project" value="TreeGrafter"/>
</dbReference>
<organism evidence="10 11">
    <name type="scientific">Coccomyxa viridis</name>
    <dbReference type="NCBI Taxonomy" id="1274662"/>
    <lineage>
        <taxon>Eukaryota</taxon>
        <taxon>Viridiplantae</taxon>
        <taxon>Chlorophyta</taxon>
        <taxon>core chlorophytes</taxon>
        <taxon>Trebouxiophyceae</taxon>
        <taxon>Trebouxiophyceae incertae sedis</taxon>
        <taxon>Coccomyxaceae</taxon>
        <taxon>Coccomyxa</taxon>
    </lineage>
</organism>
<dbReference type="GO" id="GO:0003677">
    <property type="term" value="F:DNA binding"/>
    <property type="evidence" value="ECO:0007669"/>
    <property type="project" value="InterPro"/>
</dbReference>
<comment type="subcellular location">
    <subcellularLocation>
        <location evidence="1">Nucleus</location>
    </subcellularLocation>
</comment>
<dbReference type="EMBL" id="CAUYUE010000002">
    <property type="protein sequence ID" value="CAK0742883.1"/>
    <property type="molecule type" value="Genomic_DNA"/>
</dbReference>
<dbReference type="InterPro" id="IPR013087">
    <property type="entry name" value="Znf_C2H2_type"/>
</dbReference>
<feature type="region of interest" description="Disordered" evidence="8">
    <location>
        <begin position="241"/>
        <end position="303"/>
    </location>
</feature>
<dbReference type="InterPro" id="IPR036236">
    <property type="entry name" value="Znf_C2H2_sf"/>
</dbReference>
<dbReference type="InterPro" id="IPR039999">
    <property type="entry name" value="LYAR"/>
</dbReference>
<evidence type="ECO:0000259" key="9">
    <source>
        <dbReference type="PROSITE" id="PS00028"/>
    </source>
</evidence>
<accession>A0AAV1HXG1</accession>
<proteinExistence type="predicted"/>
<keyword evidence="6" id="KW-0539">Nucleus</keyword>
<feature type="region of interest" description="Disordered" evidence="8">
    <location>
        <begin position="119"/>
        <end position="143"/>
    </location>
</feature>
<keyword evidence="11" id="KW-1185">Reference proteome</keyword>
<dbReference type="AlphaFoldDB" id="A0AAV1HXG1"/>
<dbReference type="Proteomes" id="UP001314263">
    <property type="component" value="Unassembled WGS sequence"/>
</dbReference>
<sequence length="373" mass="38931">MVWFECTDCGESLKKPKVQNHTFGCSASAFNCIDCGRTFDRFSVKEHTTCVTEHDKYAKGATKPGGFAAGGFYGSGKAAAEDGQAAAAGLEFLSSRPPWKCNICNISCTSRETLLGHATGAKHKRRAKAASRSADTASKDSAGADVTAAPVVAPNVAQDEQPLHTSKTGSGQEPDVSAQVGKPKRKAEDAAASSSAAAGSTETAENGKQEKKSKKRKLHGLKALPDAHAAGAEKLQSAGACVPNGQPATGKSRAALADKQSTAPASMAGGRKQRQQQVPHAPEMDAHASAGGADHAPKSQAPNWSKLARQVLQSCDGERMKATKLQRKVLAAAGLPKEALAQHQQAIVQKIGSRKKTFRVHGDLVSLRAPKPK</sequence>
<dbReference type="PROSITE" id="PS51804">
    <property type="entry name" value="ZF_C2HC_LYAR"/>
    <property type="match status" value="2"/>
</dbReference>
<evidence type="ECO:0000256" key="8">
    <source>
        <dbReference type="SAM" id="MobiDB-lite"/>
    </source>
</evidence>
<evidence type="ECO:0000313" key="10">
    <source>
        <dbReference type="EMBL" id="CAK0742883.1"/>
    </source>
</evidence>
<evidence type="ECO:0000256" key="7">
    <source>
        <dbReference type="PROSITE-ProRule" id="PRU01145"/>
    </source>
</evidence>
<gene>
    <name evidence="10" type="ORF">CVIRNUC_001427</name>
</gene>
<dbReference type="GO" id="GO:0000122">
    <property type="term" value="P:negative regulation of transcription by RNA polymerase II"/>
    <property type="evidence" value="ECO:0007669"/>
    <property type="project" value="TreeGrafter"/>
</dbReference>
<evidence type="ECO:0000256" key="2">
    <source>
        <dbReference type="ARBA" id="ARBA00022723"/>
    </source>
</evidence>
<feature type="region of interest" description="Disordered" evidence="8">
    <location>
        <begin position="155"/>
        <end position="217"/>
    </location>
</feature>
<dbReference type="PANTHER" id="PTHR13100:SF10">
    <property type="entry name" value="CELL GROWTH-REGULATING NUCLEOLAR PROTEIN"/>
    <property type="match status" value="1"/>
</dbReference>
<evidence type="ECO:0000313" key="11">
    <source>
        <dbReference type="Proteomes" id="UP001314263"/>
    </source>
</evidence>
<dbReference type="GO" id="GO:0008270">
    <property type="term" value="F:zinc ion binding"/>
    <property type="evidence" value="ECO:0007669"/>
    <property type="project" value="UniProtKB-KW"/>
</dbReference>
<dbReference type="SUPFAM" id="SSF57667">
    <property type="entry name" value="beta-beta-alpha zinc fingers"/>
    <property type="match status" value="3"/>
</dbReference>
<keyword evidence="2" id="KW-0479">Metal-binding</keyword>
<keyword evidence="3" id="KW-0677">Repeat</keyword>